<comment type="caution">
    <text evidence="2">The sequence shown here is derived from an EMBL/GenBank/DDBJ whole genome shotgun (WGS) entry which is preliminary data.</text>
</comment>
<accession>A0A8J3KSP3</accession>
<proteinExistence type="predicted"/>
<feature type="transmembrane region" description="Helical" evidence="1">
    <location>
        <begin position="120"/>
        <end position="143"/>
    </location>
</feature>
<protein>
    <submittedName>
        <fullName evidence="2">Uncharacterized protein</fullName>
    </submittedName>
</protein>
<name>A0A8J3KSP3_9ACTN</name>
<reference evidence="2 3" key="1">
    <citation type="submission" date="2021-01" db="EMBL/GenBank/DDBJ databases">
        <title>Whole genome shotgun sequence of Catellatospora coxensis NBRC 107359.</title>
        <authorList>
            <person name="Komaki H."/>
            <person name="Tamura T."/>
        </authorList>
    </citation>
    <scope>NUCLEOTIDE SEQUENCE [LARGE SCALE GENOMIC DNA]</scope>
    <source>
        <strain evidence="2 3">NBRC 107359</strain>
    </source>
</reference>
<keyword evidence="3" id="KW-1185">Reference proteome</keyword>
<keyword evidence="1" id="KW-0812">Transmembrane</keyword>
<gene>
    <name evidence="2" type="ORF">Cco03nite_46130</name>
</gene>
<evidence type="ECO:0000313" key="3">
    <source>
        <dbReference type="Proteomes" id="UP000630887"/>
    </source>
</evidence>
<organism evidence="2 3">
    <name type="scientific">Catellatospora coxensis</name>
    <dbReference type="NCBI Taxonomy" id="310354"/>
    <lineage>
        <taxon>Bacteria</taxon>
        <taxon>Bacillati</taxon>
        <taxon>Actinomycetota</taxon>
        <taxon>Actinomycetes</taxon>
        <taxon>Micromonosporales</taxon>
        <taxon>Micromonosporaceae</taxon>
        <taxon>Catellatospora</taxon>
    </lineage>
</organism>
<keyword evidence="1" id="KW-0472">Membrane</keyword>
<feature type="transmembrane region" description="Helical" evidence="1">
    <location>
        <begin position="57"/>
        <end position="81"/>
    </location>
</feature>
<keyword evidence="1" id="KW-1133">Transmembrane helix</keyword>
<feature type="transmembrane region" description="Helical" evidence="1">
    <location>
        <begin position="149"/>
        <end position="168"/>
    </location>
</feature>
<evidence type="ECO:0000256" key="1">
    <source>
        <dbReference type="SAM" id="Phobius"/>
    </source>
</evidence>
<feature type="transmembrane region" description="Helical" evidence="1">
    <location>
        <begin position="87"/>
        <end position="108"/>
    </location>
</feature>
<dbReference type="Proteomes" id="UP000630887">
    <property type="component" value="Unassembled WGS sequence"/>
</dbReference>
<evidence type="ECO:0000313" key="2">
    <source>
        <dbReference type="EMBL" id="GIG07913.1"/>
    </source>
</evidence>
<sequence length="181" mass="19439">MTPSRPRRRQGVAAARAHRSEPKRTVRGYAVAARTPLDSLMSSHDPRLSRHVTILRWIVGALASTYLFFFLIASFAVGLSFGWSTTALLAFLASAVLSAVIYLPAAPLAARIRRSDIARLYTVTAIRTWGALMMGQFGLVFVFALDAGLTPLLLGGTATVLLLALGVWPRPAVLLPPVATA</sequence>
<dbReference type="AlphaFoldDB" id="A0A8J3KSP3"/>
<dbReference type="EMBL" id="BONI01000040">
    <property type="protein sequence ID" value="GIG07913.1"/>
    <property type="molecule type" value="Genomic_DNA"/>
</dbReference>